<accession>A0ABN1LCI5</accession>
<reference evidence="1 2" key="1">
    <citation type="journal article" date="2019" name="Int. J. Syst. Evol. Microbiol.">
        <title>The Global Catalogue of Microorganisms (GCM) 10K type strain sequencing project: providing services to taxonomists for standard genome sequencing and annotation.</title>
        <authorList>
            <consortium name="The Broad Institute Genomics Platform"/>
            <consortium name="The Broad Institute Genome Sequencing Center for Infectious Disease"/>
            <person name="Wu L."/>
            <person name="Ma J."/>
        </authorList>
    </citation>
    <scope>NUCLEOTIDE SEQUENCE [LARGE SCALE GENOMIC DNA]</scope>
    <source>
        <strain evidence="1 2">JCM 15896</strain>
    </source>
</reference>
<keyword evidence="2" id="KW-1185">Reference proteome</keyword>
<sequence length="65" mass="7569">MFLRIAFVLSLVASSVGCEERRHNQDKDPTLFVEIIEWRIPQRNLNAGNLEKVNDFLGTNMDRHL</sequence>
<dbReference type="PROSITE" id="PS51257">
    <property type="entry name" value="PROKAR_LIPOPROTEIN"/>
    <property type="match status" value="1"/>
</dbReference>
<dbReference type="Proteomes" id="UP001500359">
    <property type="component" value="Unassembled WGS sequence"/>
</dbReference>
<comment type="caution">
    <text evidence="1">The sequence shown here is derived from an EMBL/GenBank/DDBJ whole genome shotgun (WGS) entry which is preliminary data.</text>
</comment>
<dbReference type="EMBL" id="BAAAFD010000001">
    <property type="protein sequence ID" value="GAA0852424.1"/>
    <property type="molecule type" value="Genomic_DNA"/>
</dbReference>
<name>A0ABN1LCI5_9ALTE</name>
<organism evidence="1 2">
    <name type="scientific">Aliiglaciecola litoralis</name>
    <dbReference type="NCBI Taxonomy" id="582857"/>
    <lineage>
        <taxon>Bacteria</taxon>
        <taxon>Pseudomonadati</taxon>
        <taxon>Pseudomonadota</taxon>
        <taxon>Gammaproteobacteria</taxon>
        <taxon>Alteromonadales</taxon>
        <taxon>Alteromonadaceae</taxon>
        <taxon>Aliiglaciecola</taxon>
    </lineage>
</organism>
<proteinExistence type="predicted"/>
<protein>
    <submittedName>
        <fullName evidence="1">Uncharacterized protein</fullName>
    </submittedName>
</protein>
<evidence type="ECO:0000313" key="2">
    <source>
        <dbReference type="Proteomes" id="UP001500359"/>
    </source>
</evidence>
<gene>
    <name evidence="1" type="ORF">GCM10009114_02220</name>
</gene>
<evidence type="ECO:0000313" key="1">
    <source>
        <dbReference type="EMBL" id="GAA0852424.1"/>
    </source>
</evidence>